<organism evidence="3 4">
    <name type="scientific">Azotobacter beijerinckii</name>
    <dbReference type="NCBI Taxonomy" id="170623"/>
    <lineage>
        <taxon>Bacteria</taxon>
        <taxon>Pseudomonadati</taxon>
        <taxon>Pseudomonadota</taxon>
        <taxon>Gammaproteobacteria</taxon>
        <taxon>Pseudomonadales</taxon>
        <taxon>Pseudomonadaceae</taxon>
        <taxon>Azotobacter</taxon>
    </lineage>
</organism>
<evidence type="ECO:0000256" key="1">
    <source>
        <dbReference type="SAM" id="SignalP"/>
    </source>
</evidence>
<dbReference type="PROSITE" id="PS50234">
    <property type="entry name" value="VWFA"/>
    <property type="match status" value="1"/>
</dbReference>
<feature type="chain" id="PRO_5011645407" description="VWFA domain-containing protein" evidence="1">
    <location>
        <begin position="31"/>
        <end position="667"/>
    </location>
</feature>
<dbReference type="Gene3D" id="3.40.50.410">
    <property type="entry name" value="von Willebrand factor, type A domain"/>
    <property type="match status" value="1"/>
</dbReference>
<dbReference type="AlphaFoldDB" id="A0A1H6QY57"/>
<feature type="domain" description="VWFA" evidence="2">
    <location>
        <begin position="235"/>
        <end position="437"/>
    </location>
</feature>
<dbReference type="EMBL" id="FNYQ01000003">
    <property type="protein sequence ID" value="SEI44430.1"/>
    <property type="molecule type" value="Genomic_DNA"/>
</dbReference>
<evidence type="ECO:0000313" key="3">
    <source>
        <dbReference type="EMBL" id="SEI44430.1"/>
    </source>
</evidence>
<evidence type="ECO:0000259" key="2">
    <source>
        <dbReference type="PROSITE" id="PS50234"/>
    </source>
</evidence>
<dbReference type="InterPro" id="IPR036465">
    <property type="entry name" value="vWFA_dom_sf"/>
</dbReference>
<dbReference type="PROSITE" id="PS51257">
    <property type="entry name" value="PROKAR_LIPOPROTEIN"/>
    <property type="match status" value="1"/>
</dbReference>
<evidence type="ECO:0000313" key="4">
    <source>
        <dbReference type="Proteomes" id="UP000199250"/>
    </source>
</evidence>
<sequence>MNPRGRKTMWREMAVLGGLLLGACAGPALAADDKPLLQAGKKTLYQRVLTTPSCRLGATAGAADGKPQPAFTRFYVYQRQQVGDAEWLKVGPDSYGKTLGWIDAGCSVEWKMQMTLALTNPAGREPLLFFRQRETLDKLFAQDDPGKLLKPIRANLASQGRDPAVVAREPDYAVDLAKRFYLLPVLNAREVMTEKGFQVRELEVASVTAAAPKSAEQLAQDKAGEVNTLKGFSAAVVFVIDSTISMGPYIDRTREAIRKIYQHIEQEKLLEQVKFGLVAYRSNIKEVPALEYVSKLYVDPAQVQGGEDFLARMAALKPATVSSSRFDEDAYAGVMKALDGIDWTQFGARYLVLVTDAGALNGDDPLSATGLDAAQVRLEAKHRGVAIYSLHLKTPSGAKDHASAEAQYRDLSNNPVLNKPLYYPVDAGDVDNFGRKIDALAAAITGQVKAAYRGERAAGSALGADADYGKKGKPAGDALLEDTAKLGHAMRLAYLGDVTGASAPPVFHAWIGDRDFVKQNVPTTEVRVLLTKAQLSDLSEVVKKIADAANEGLISPNEMFERLRSVAATMGKDPNQLQKGGKSATLAEMGLMAEYLEGLPYLSEVLSLDEETWKGMEGLEQEKFIRRLNTKLKYYQKYNADADRWVSLAEGSDARDHVYPVPLEALP</sequence>
<name>A0A1H6QY57_9GAMM</name>
<gene>
    <name evidence="3" type="ORF">SAMN04244572_00280</name>
</gene>
<accession>A0A1H6QY57</accession>
<reference evidence="3 4" key="1">
    <citation type="submission" date="2016-10" db="EMBL/GenBank/DDBJ databases">
        <authorList>
            <person name="de Groot N.N."/>
        </authorList>
    </citation>
    <scope>NUCLEOTIDE SEQUENCE [LARGE SCALE GENOMIC DNA]</scope>
    <source>
        <strain evidence="3 4">DSM 373</strain>
    </source>
</reference>
<feature type="signal peptide" evidence="1">
    <location>
        <begin position="1"/>
        <end position="30"/>
    </location>
</feature>
<dbReference type="InterPro" id="IPR002035">
    <property type="entry name" value="VWF_A"/>
</dbReference>
<dbReference type="CDD" id="cd00198">
    <property type="entry name" value="vWFA"/>
    <property type="match status" value="1"/>
</dbReference>
<proteinExistence type="predicted"/>
<keyword evidence="1" id="KW-0732">Signal</keyword>
<dbReference type="SUPFAM" id="SSF53300">
    <property type="entry name" value="vWA-like"/>
    <property type="match status" value="1"/>
</dbReference>
<protein>
    <recommendedName>
        <fullName evidence="2">VWFA domain-containing protein</fullName>
    </recommendedName>
</protein>
<dbReference type="Proteomes" id="UP000199250">
    <property type="component" value="Unassembled WGS sequence"/>
</dbReference>